<dbReference type="AlphaFoldDB" id="A0AA40A4J3"/>
<dbReference type="RefSeq" id="XP_060292485.1">
    <property type="nucleotide sequence ID" value="XM_060434792.1"/>
</dbReference>
<keyword evidence="2" id="KW-1185">Reference proteome</keyword>
<sequence>MGIREAFAASTANPGHCADLRERVLDPNQQKRLCEKTKNLVGQITMTYDPVPLPSTIPYPHGYLHDLSLVTGDRLPNLSSPLNAPAIAGWGGVQEVLNGEPCFAAGQLVVSGKANIMAGAGLTDSGKVAVVECLQYIWRERAVSTAVLWRMETDWDSTEGVSGSVLFQGTPQDENVTAVCFQTFGLTVTAAQLLRDQRGGPRDDMPWYFLNAGFMLLDEILQSSILLDINPGRRSVSHPEQKSEDIVYCGIRSFSGA</sequence>
<dbReference type="EMBL" id="JAUIRO010000006">
    <property type="protein sequence ID" value="KAK0709181.1"/>
    <property type="molecule type" value="Genomic_DNA"/>
</dbReference>
<evidence type="ECO:0000313" key="1">
    <source>
        <dbReference type="EMBL" id="KAK0709181.1"/>
    </source>
</evidence>
<comment type="caution">
    <text evidence="1">The sequence shown here is derived from an EMBL/GenBank/DDBJ whole genome shotgun (WGS) entry which is preliminary data.</text>
</comment>
<proteinExistence type="predicted"/>
<gene>
    <name evidence="1" type="ORF">B0T26DRAFT_397520</name>
</gene>
<dbReference type="Proteomes" id="UP001172101">
    <property type="component" value="Unassembled WGS sequence"/>
</dbReference>
<name>A0AA40A4J3_9PEZI</name>
<evidence type="ECO:0000313" key="2">
    <source>
        <dbReference type="Proteomes" id="UP001172101"/>
    </source>
</evidence>
<protein>
    <submittedName>
        <fullName evidence="1">Uncharacterized protein</fullName>
    </submittedName>
</protein>
<organism evidence="1 2">
    <name type="scientific">Lasiosphaeria miniovina</name>
    <dbReference type="NCBI Taxonomy" id="1954250"/>
    <lineage>
        <taxon>Eukaryota</taxon>
        <taxon>Fungi</taxon>
        <taxon>Dikarya</taxon>
        <taxon>Ascomycota</taxon>
        <taxon>Pezizomycotina</taxon>
        <taxon>Sordariomycetes</taxon>
        <taxon>Sordariomycetidae</taxon>
        <taxon>Sordariales</taxon>
        <taxon>Lasiosphaeriaceae</taxon>
        <taxon>Lasiosphaeria</taxon>
    </lineage>
</organism>
<reference evidence="1" key="1">
    <citation type="submission" date="2023-06" db="EMBL/GenBank/DDBJ databases">
        <title>Genome-scale phylogeny and comparative genomics of the fungal order Sordariales.</title>
        <authorList>
            <consortium name="Lawrence Berkeley National Laboratory"/>
            <person name="Hensen N."/>
            <person name="Bonometti L."/>
            <person name="Westerberg I."/>
            <person name="Brannstrom I.O."/>
            <person name="Guillou S."/>
            <person name="Cros-Aarteil S."/>
            <person name="Calhoun S."/>
            <person name="Haridas S."/>
            <person name="Kuo A."/>
            <person name="Mondo S."/>
            <person name="Pangilinan J."/>
            <person name="Riley R."/>
            <person name="LaButti K."/>
            <person name="Andreopoulos B."/>
            <person name="Lipzen A."/>
            <person name="Chen C."/>
            <person name="Yanf M."/>
            <person name="Daum C."/>
            <person name="Ng V."/>
            <person name="Clum A."/>
            <person name="Steindorff A."/>
            <person name="Ohm R."/>
            <person name="Martin F."/>
            <person name="Silar P."/>
            <person name="Natvig D."/>
            <person name="Lalanne C."/>
            <person name="Gautier V."/>
            <person name="Ament-velasquez S.L."/>
            <person name="Kruys A."/>
            <person name="Hutchinson M.I."/>
            <person name="Powell A.J."/>
            <person name="Barry K."/>
            <person name="Miller A.N."/>
            <person name="Grigoriev I.V."/>
            <person name="Debuchy R."/>
            <person name="Gladieux P."/>
            <person name="Thoren M.H."/>
            <person name="Johannesson H."/>
        </authorList>
    </citation>
    <scope>NUCLEOTIDE SEQUENCE</scope>
    <source>
        <strain evidence="1">SMH2392-1A</strain>
    </source>
</reference>
<dbReference type="GeneID" id="85318062"/>
<accession>A0AA40A4J3</accession>